<dbReference type="PANTHER" id="PTHR12203">
    <property type="entry name" value="KDEL LYS-ASP-GLU-LEU CONTAINING - RELATED"/>
    <property type="match status" value="1"/>
</dbReference>
<evidence type="ECO:0000256" key="2">
    <source>
        <dbReference type="ARBA" id="ARBA00022679"/>
    </source>
</evidence>
<evidence type="ECO:0000256" key="3">
    <source>
        <dbReference type="SAM" id="Phobius"/>
    </source>
</evidence>
<sequence length="921" mass="103397">MMELAMQQPISFLTTAGCLATLVAYHTATEKAWSVDIRTECITWGLLALGRWLQRQTIGKQAGLGEAKSAPGSSGSGILKMDMSPWNRMMWALSICIATARIIPLYYDVASALPLATVAVFLYSYRGSRTTSVLPGPGSNAPLSSITKEPNKRRTQLIRTTAFLLLGIWCCTLLQTDFNIYSYHDGEKGFYSVVFAAFVMLRMAAFVLLDTACKDRDLSSANNQNAFFETADAIVFRVFGIVTGIMVAFPPGVNLAWPVLLQASCNIASLVVNFNLVILGGVVPATTIDTYSIATIRSLFAKFTTSALSFFIAAIVSLAHAVLSIPPSSYASSLAARRRLLLPLTLIPILSLYFSRSAPAHPEFHLPQSIHPIEHLAATSEARFNETVSRQSQTLEDACAEYQRRYERRPPPNFDKWFHAAKRTNFVLIDEFDTMMAALEPLWGVPAADIRGRVENALDTGQMSMIRFAIADHVLSYSMENFADWMAAQLYGWFDREILDTLPDMVFAINTRDEPKVVVPHDVLANALSHRSRTVGSENAAAVSQRHIENAKPLAVSHDGDDRLPLSQRVNFLEVGKQNAWDAMSVSCPIDSPARDFEHVTSPSLATLSSFGFLSNVSMSKDICQYPQLRDLHGMLLSPASLSMTHSLVPIFSQSKISSFQDLLYPSPWYAAKLDMLEYMEDEDVDWDQKENVAYWTGSTTGGHSTMDNWHHFQRQRLTLMAMDHSRPVNLMRKKLTPRHGHKYDVAWEPINGTIREITPSLRVRISAVIQCDSDACEHQQSALGVEPDSRDDVSASYQTRYNLDLDGNGFSGRFYRLLRSKSAVLKQTLYREWHDDWLVPWVHYIPINIDLTDFPETIRYLTQEPDGQALGKKVAENSREWAGKVLRKQDMVLVFWRLLLEYGRILNDEREQMFFTCSPL</sequence>
<reference evidence="5" key="2">
    <citation type="submission" date="2021-02" db="EMBL/GenBank/DDBJ databases">
        <title>Aspergillus chevalieri M1 genome sequence.</title>
        <authorList>
            <person name="Kadooka C."/>
            <person name="Mori K."/>
            <person name="Futagami T."/>
        </authorList>
    </citation>
    <scope>NUCLEOTIDE SEQUENCE</scope>
    <source>
        <strain evidence="5">M1</strain>
    </source>
</reference>
<evidence type="ECO:0000259" key="4">
    <source>
        <dbReference type="SMART" id="SM00672"/>
    </source>
</evidence>
<dbReference type="Pfam" id="PF05686">
    <property type="entry name" value="Glyco_transf_90"/>
    <property type="match status" value="1"/>
</dbReference>
<keyword evidence="6" id="KW-1185">Reference proteome</keyword>
<dbReference type="SMART" id="SM00672">
    <property type="entry name" value="CAP10"/>
    <property type="match status" value="1"/>
</dbReference>
<keyword evidence="3" id="KW-0472">Membrane</keyword>
<name>A0A7R7VKX2_ASPCH</name>
<keyword evidence="3" id="KW-0812">Transmembrane</keyword>
<accession>A0A7R7VKX2</accession>
<comment type="similarity">
    <text evidence="1">Belongs to the glycosyltransferase 90 family.</text>
</comment>
<keyword evidence="3" id="KW-1133">Transmembrane helix</keyword>
<feature type="transmembrane region" description="Helical" evidence="3">
    <location>
        <begin position="189"/>
        <end position="209"/>
    </location>
</feature>
<dbReference type="Proteomes" id="UP000637239">
    <property type="component" value="Chromosome 2"/>
</dbReference>
<reference evidence="5" key="1">
    <citation type="submission" date="2021-01" db="EMBL/GenBank/DDBJ databases">
        <authorList>
            <consortium name="Aspergillus chevalieri M1 genome sequencing consortium"/>
            <person name="Kazuki M."/>
            <person name="Futagami T."/>
        </authorList>
    </citation>
    <scope>NUCLEOTIDE SEQUENCE</scope>
    <source>
        <strain evidence="5">M1</strain>
    </source>
</reference>
<dbReference type="PANTHER" id="PTHR12203:SF35">
    <property type="entry name" value="PROTEIN O-GLUCOSYLTRANSFERASE 1"/>
    <property type="match status" value="1"/>
</dbReference>
<evidence type="ECO:0000256" key="1">
    <source>
        <dbReference type="ARBA" id="ARBA00010118"/>
    </source>
</evidence>
<evidence type="ECO:0000313" key="5">
    <source>
        <dbReference type="EMBL" id="BCR85778.1"/>
    </source>
</evidence>
<organism evidence="5 6">
    <name type="scientific">Aspergillus chevalieri</name>
    <name type="common">Eurotium chevalieri</name>
    <dbReference type="NCBI Taxonomy" id="182096"/>
    <lineage>
        <taxon>Eukaryota</taxon>
        <taxon>Fungi</taxon>
        <taxon>Dikarya</taxon>
        <taxon>Ascomycota</taxon>
        <taxon>Pezizomycotina</taxon>
        <taxon>Eurotiomycetes</taxon>
        <taxon>Eurotiomycetidae</taxon>
        <taxon>Eurotiales</taxon>
        <taxon>Aspergillaceae</taxon>
        <taxon>Aspergillus</taxon>
        <taxon>Aspergillus subgen. Aspergillus</taxon>
    </lineage>
</organism>
<dbReference type="InterPro" id="IPR051091">
    <property type="entry name" value="O-Glucosyltr/Glycosyltrsf_90"/>
</dbReference>
<feature type="domain" description="Glycosyl transferase CAP10" evidence="4">
    <location>
        <begin position="619"/>
        <end position="910"/>
    </location>
</feature>
<dbReference type="GeneID" id="66980137"/>
<dbReference type="GO" id="GO:0016740">
    <property type="term" value="F:transferase activity"/>
    <property type="evidence" value="ECO:0007669"/>
    <property type="project" value="UniProtKB-KW"/>
</dbReference>
<keyword evidence="2" id="KW-0808">Transferase</keyword>
<dbReference type="RefSeq" id="XP_043134300.1">
    <property type="nucleotide sequence ID" value="XM_043275296.1"/>
</dbReference>
<feature type="transmembrane region" description="Helical" evidence="3">
    <location>
        <begin position="162"/>
        <end position="183"/>
    </location>
</feature>
<evidence type="ECO:0000313" key="6">
    <source>
        <dbReference type="Proteomes" id="UP000637239"/>
    </source>
</evidence>
<proteinExistence type="inferred from homology"/>
<gene>
    <name evidence="5" type="ORF">ACHE_21236A</name>
</gene>
<dbReference type="KEGG" id="ache:ACHE_21236A"/>
<feature type="transmembrane region" description="Helical" evidence="3">
    <location>
        <begin position="90"/>
        <end position="123"/>
    </location>
</feature>
<dbReference type="EMBL" id="AP024417">
    <property type="protein sequence ID" value="BCR85778.1"/>
    <property type="molecule type" value="Genomic_DNA"/>
</dbReference>
<feature type="transmembrane region" description="Helical" evidence="3">
    <location>
        <begin position="230"/>
        <end position="249"/>
    </location>
</feature>
<protein>
    <recommendedName>
        <fullName evidence="4">Glycosyl transferase CAP10 domain-containing protein</fullName>
    </recommendedName>
</protein>
<dbReference type="AlphaFoldDB" id="A0A7R7VKX2"/>
<dbReference type="InterPro" id="IPR006598">
    <property type="entry name" value="CAP10"/>
</dbReference>
<feature type="transmembrane region" description="Helical" evidence="3">
    <location>
        <begin position="299"/>
        <end position="323"/>
    </location>
</feature>
<feature type="transmembrane region" description="Helical" evidence="3">
    <location>
        <begin position="255"/>
        <end position="278"/>
    </location>
</feature>